<reference evidence="2" key="1">
    <citation type="journal article" date="2021" name="PeerJ">
        <title>Extensive microbial diversity within the chicken gut microbiome revealed by metagenomics and culture.</title>
        <authorList>
            <person name="Gilroy R."/>
            <person name="Ravi A."/>
            <person name="Getino M."/>
            <person name="Pursley I."/>
            <person name="Horton D.L."/>
            <person name="Alikhan N.F."/>
            <person name="Baker D."/>
            <person name="Gharbi K."/>
            <person name="Hall N."/>
            <person name="Watson M."/>
            <person name="Adriaenssens E.M."/>
            <person name="Foster-Nyarko E."/>
            <person name="Jarju S."/>
            <person name="Secka A."/>
            <person name="Antonio M."/>
            <person name="Oren A."/>
            <person name="Chaudhuri R.R."/>
            <person name="La Ragione R."/>
            <person name="Hildebrand F."/>
            <person name="Pallen M.J."/>
        </authorList>
    </citation>
    <scope>NUCLEOTIDE SEQUENCE</scope>
    <source>
        <strain evidence="2">ChiBcec8-13705</strain>
    </source>
</reference>
<reference evidence="2" key="2">
    <citation type="submission" date="2021-04" db="EMBL/GenBank/DDBJ databases">
        <authorList>
            <person name="Gilroy R."/>
        </authorList>
    </citation>
    <scope>NUCLEOTIDE SEQUENCE</scope>
    <source>
        <strain evidence="2">ChiBcec8-13705</strain>
    </source>
</reference>
<dbReference type="AlphaFoldDB" id="A0A9D2M5V6"/>
<accession>A0A9D2M5V6</accession>
<evidence type="ECO:0000313" key="3">
    <source>
        <dbReference type="Proteomes" id="UP000886803"/>
    </source>
</evidence>
<keyword evidence="1" id="KW-1133">Transmembrane helix</keyword>
<evidence type="ECO:0000313" key="2">
    <source>
        <dbReference type="EMBL" id="HJB41365.1"/>
    </source>
</evidence>
<dbReference type="EMBL" id="DWYG01000026">
    <property type="protein sequence ID" value="HJB41365.1"/>
    <property type="molecule type" value="Genomic_DNA"/>
</dbReference>
<keyword evidence="1" id="KW-0812">Transmembrane</keyword>
<feature type="non-terminal residue" evidence="2">
    <location>
        <position position="151"/>
    </location>
</feature>
<proteinExistence type="predicted"/>
<keyword evidence="1" id="KW-0472">Membrane</keyword>
<sequence length="151" mass="17442">MKKSRLRMNLYELCDWKAIEHHLARQAAKGWRLRRAEGSFWRYERADPACVQYEVTYLPSVGETTPRPDPNLQELDTICAAAGWRHVAEWNGMQIYENEAANPAPIETDERLRLQAIHATMLRRYIAPLALVCLLELMLLGIMVIPLQIAQ</sequence>
<protein>
    <submittedName>
        <fullName evidence="2">DUF2812 domain-containing protein</fullName>
    </submittedName>
</protein>
<gene>
    <name evidence="2" type="ORF">H9945_02590</name>
</gene>
<dbReference type="InterPro" id="IPR021359">
    <property type="entry name" value="DUF2812"/>
</dbReference>
<organism evidence="2 3">
    <name type="scientific">Candidatus Gemmiger avicola</name>
    <dbReference type="NCBI Taxonomy" id="2838605"/>
    <lineage>
        <taxon>Bacteria</taxon>
        <taxon>Bacillati</taxon>
        <taxon>Bacillota</taxon>
        <taxon>Clostridia</taxon>
        <taxon>Eubacteriales</taxon>
        <taxon>Gemmiger</taxon>
    </lineage>
</organism>
<comment type="caution">
    <text evidence="2">The sequence shown here is derived from an EMBL/GenBank/DDBJ whole genome shotgun (WGS) entry which is preliminary data.</text>
</comment>
<name>A0A9D2M5V6_9FIRM</name>
<evidence type="ECO:0000256" key="1">
    <source>
        <dbReference type="SAM" id="Phobius"/>
    </source>
</evidence>
<dbReference type="Proteomes" id="UP000886803">
    <property type="component" value="Unassembled WGS sequence"/>
</dbReference>
<feature type="transmembrane region" description="Helical" evidence="1">
    <location>
        <begin position="125"/>
        <end position="149"/>
    </location>
</feature>
<dbReference type="Pfam" id="PF11193">
    <property type="entry name" value="DUF2812"/>
    <property type="match status" value="1"/>
</dbReference>